<evidence type="ECO:0000256" key="4">
    <source>
        <dbReference type="ARBA" id="ARBA00022989"/>
    </source>
</evidence>
<sequence length="362" mass="40185">MSTSSDRTVGWAIWLLLGLVIGGLITFALYKQIGVFLFALFLYYATRPLYRRLDEHIDSQGLAATLTILAIVVPLLVVIGYGLFQALAELDQFLARHSLTQYRAYFEPYISLAREGRLQRLGELLLSNPNQPLPGDIRQLAGRAFGGVTGVLGLVFTLVGYLVLMFIFLYYFLRDDQKLAGWFFSNVDDQRVKKFLNDVDNDLQTVFFGNLAIIAVTAIIAAVTYVALNFIAPGGNIVLIPVLLSLLIGIATLIPVVGMKIVYLPYALYLGGLALLGQAPLWHPVVYLLVTMVVVDFIPDFFIRSYLSSLSGIHVGLILLSYLLGTLVFGWYGLLLGPVILVFAVHYAHQIFPHFADRVTFN</sequence>
<reference evidence="7 8" key="1">
    <citation type="submission" date="2016-10" db="EMBL/GenBank/DDBJ databases">
        <authorList>
            <person name="de Groot N.N."/>
        </authorList>
    </citation>
    <scope>NUCLEOTIDE SEQUENCE [LARGE SCALE GENOMIC DNA]</scope>
    <source>
        <strain evidence="7 8">DSM 22187</strain>
    </source>
</reference>
<accession>A0A1H6R4D2</accession>
<dbReference type="KEGG" id="hae:halTADL_1847"/>
<evidence type="ECO:0000313" key="8">
    <source>
        <dbReference type="Proteomes" id="UP000198888"/>
    </source>
</evidence>
<dbReference type="PANTHER" id="PTHR21716">
    <property type="entry name" value="TRANSMEMBRANE PROTEIN"/>
    <property type="match status" value="1"/>
</dbReference>
<feature type="transmembrane region" description="Helical" evidence="6">
    <location>
        <begin position="305"/>
        <end position="323"/>
    </location>
</feature>
<dbReference type="PANTHER" id="PTHR21716:SF4">
    <property type="entry name" value="TRANSMEMBRANE PROTEIN 245"/>
    <property type="match status" value="1"/>
</dbReference>
<dbReference type="RefSeq" id="WP_089670625.1">
    <property type="nucleotide sequence ID" value="NZ_CP024845.1"/>
</dbReference>
<feature type="transmembrane region" description="Helical" evidence="6">
    <location>
        <begin position="62"/>
        <end position="84"/>
    </location>
</feature>
<dbReference type="GO" id="GO:0016020">
    <property type="term" value="C:membrane"/>
    <property type="evidence" value="ECO:0007669"/>
    <property type="project" value="UniProtKB-SubCell"/>
</dbReference>
<dbReference type="OrthoDB" id="282734at2157"/>
<feature type="transmembrane region" description="Helical" evidence="6">
    <location>
        <begin position="12"/>
        <end position="42"/>
    </location>
</feature>
<accession>A0A2H4Q2K8</accession>
<protein>
    <submittedName>
        <fullName evidence="7">Predicted PurR-regulated permease PerM</fullName>
    </submittedName>
</protein>
<name>A0A1H6R4D2_9EURY</name>
<keyword evidence="3 6" id="KW-0812">Transmembrane</keyword>
<dbReference type="STRING" id="1073996.SAMN05444271_101118"/>
<feature type="transmembrane region" description="Helical" evidence="6">
    <location>
        <begin position="207"/>
        <end position="231"/>
    </location>
</feature>
<keyword evidence="4 6" id="KW-1133">Transmembrane helix</keyword>
<dbReference type="Proteomes" id="UP000198888">
    <property type="component" value="Unassembled WGS sequence"/>
</dbReference>
<feature type="transmembrane region" description="Helical" evidence="6">
    <location>
        <begin position="238"/>
        <end position="261"/>
    </location>
</feature>
<feature type="transmembrane region" description="Helical" evidence="6">
    <location>
        <begin position="329"/>
        <end position="348"/>
    </location>
</feature>
<keyword evidence="8" id="KW-1185">Reference proteome</keyword>
<feature type="transmembrane region" description="Helical" evidence="6">
    <location>
        <begin position="148"/>
        <end position="173"/>
    </location>
</feature>
<organism evidence="7 8">
    <name type="scientific">Halohasta litchfieldiae</name>
    <dbReference type="NCBI Taxonomy" id="1073996"/>
    <lineage>
        <taxon>Archaea</taxon>
        <taxon>Methanobacteriati</taxon>
        <taxon>Methanobacteriota</taxon>
        <taxon>Stenosarchaea group</taxon>
        <taxon>Halobacteria</taxon>
        <taxon>Halobacteriales</taxon>
        <taxon>Haloferacaceae</taxon>
        <taxon>Halohasta</taxon>
    </lineage>
</organism>
<evidence type="ECO:0000256" key="2">
    <source>
        <dbReference type="ARBA" id="ARBA00009773"/>
    </source>
</evidence>
<keyword evidence="5 6" id="KW-0472">Membrane</keyword>
<comment type="similarity">
    <text evidence="2">Belongs to the autoinducer-2 exporter (AI-2E) (TC 2.A.86) family.</text>
</comment>
<comment type="subcellular location">
    <subcellularLocation>
        <location evidence="1">Membrane</location>
        <topology evidence="1">Multi-pass membrane protein</topology>
    </subcellularLocation>
</comment>
<dbReference type="Pfam" id="PF01594">
    <property type="entry name" value="AI-2E_transport"/>
    <property type="match status" value="1"/>
</dbReference>
<dbReference type="EMBL" id="FNYR01000001">
    <property type="protein sequence ID" value="SEI48084.1"/>
    <property type="molecule type" value="Genomic_DNA"/>
</dbReference>
<dbReference type="InterPro" id="IPR002549">
    <property type="entry name" value="AI-2E-like"/>
</dbReference>
<dbReference type="AlphaFoldDB" id="A0A1H6R4D2"/>
<evidence type="ECO:0000256" key="3">
    <source>
        <dbReference type="ARBA" id="ARBA00022692"/>
    </source>
</evidence>
<evidence type="ECO:0000256" key="1">
    <source>
        <dbReference type="ARBA" id="ARBA00004141"/>
    </source>
</evidence>
<dbReference type="GeneID" id="35002633"/>
<evidence type="ECO:0000313" key="7">
    <source>
        <dbReference type="EMBL" id="SEI48084.1"/>
    </source>
</evidence>
<evidence type="ECO:0000256" key="6">
    <source>
        <dbReference type="SAM" id="Phobius"/>
    </source>
</evidence>
<gene>
    <name evidence="7" type="ORF">SAMN05444271_101118</name>
</gene>
<evidence type="ECO:0000256" key="5">
    <source>
        <dbReference type="ARBA" id="ARBA00023136"/>
    </source>
</evidence>
<proteinExistence type="inferred from homology"/>